<evidence type="ECO:0000256" key="1">
    <source>
        <dbReference type="SAM" id="MobiDB-lite"/>
    </source>
</evidence>
<dbReference type="Proteomes" id="UP000237481">
    <property type="component" value="Unassembled WGS sequence"/>
</dbReference>
<proteinExistence type="predicted"/>
<reference evidence="2 3" key="1">
    <citation type="submission" date="2018-01" db="EMBL/GenBank/DDBJ databases">
        <title>Harnessing the power of phylogenomics to disentangle the directionality and signatures of interkingdom host jumping in the parasitic fungal genus Tolypocladium.</title>
        <authorList>
            <person name="Quandt C.A."/>
            <person name="Patterson W."/>
            <person name="Spatafora J.W."/>
        </authorList>
    </citation>
    <scope>NUCLEOTIDE SEQUENCE [LARGE SCALE GENOMIC DNA]</scope>
    <source>
        <strain evidence="2 3">NRBC 100945</strain>
    </source>
</reference>
<dbReference type="EMBL" id="PKSG01000247">
    <property type="protein sequence ID" value="POR37447.1"/>
    <property type="molecule type" value="Genomic_DNA"/>
</dbReference>
<feature type="region of interest" description="Disordered" evidence="1">
    <location>
        <begin position="123"/>
        <end position="144"/>
    </location>
</feature>
<evidence type="ECO:0000313" key="3">
    <source>
        <dbReference type="Proteomes" id="UP000237481"/>
    </source>
</evidence>
<gene>
    <name evidence="2" type="ORF">TPAR_02354</name>
</gene>
<comment type="caution">
    <text evidence="2">The sequence shown here is derived from an EMBL/GenBank/DDBJ whole genome shotgun (WGS) entry which is preliminary data.</text>
</comment>
<accession>A0A2S4L4V6</accession>
<evidence type="ECO:0000313" key="2">
    <source>
        <dbReference type="EMBL" id="POR37447.1"/>
    </source>
</evidence>
<organism evidence="2 3">
    <name type="scientific">Tolypocladium paradoxum</name>
    <dbReference type="NCBI Taxonomy" id="94208"/>
    <lineage>
        <taxon>Eukaryota</taxon>
        <taxon>Fungi</taxon>
        <taxon>Dikarya</taxon>
        <taxon>Ascomycota</taxon>
        <taxon>Pezizomycotina</taxon>
        <taxon>Sordariomycetes</taxon>
        <taxon>Hypocreomycetidae</taxon>
        <taxon>Hypocreales</taxon>
        <taxon>Ophiocordycipitaceae</taxon>
        <taxon>Tolypocladium</taxon>
    </lineage>
</organism>
<feature type="non-terminal residue" evidence="2">
    <location>
        <position position="1"/>
    </location>
</feature>
<sequence>NISPPTTPTHHPSSAVALKQFHFVHPTPSLRRRANPPASHHGVAKATPRLGLPRHHRHPARWHARPRPRRLLPQIPLPTPLLPAALPRLPARPLRLLLRRPLLLLLRRPRALVPRLPLHRGPRPAAPRRLPRCPPRVHETHVRPRGARRPGVWLRHRHGRRRVLLRPVAHGAGAGERAAEDDAAVRDVSAVCRYSRFHGRGHVPATAPSSSGFWCKGQEAIGVLGTSPSQM</sequence>
<name>A0A2S4L4V6_9HYPO</name>
<keyword evidence="3" id="KW-1185">Reference proteome</keyword>
<feature type="compositionally biased region" description="Basic residues" evidence="1">
    <location>
        <begin position="52"/>
        <end position="65"/>
    </location>
</feature>
<dbReference type="AlphaFoldDB" id="A0A2S4L4V6"/>
<feature type="region of interest" description="Disordered" evidence="1">
    <location>
        <begin position="30"/>
        <end position="65"/>
    </location>
</feature>
<protein>
    <submittedName>
        <fullName evidence="2">Uncharacterized protein</fullName>
    </submittedName>
</protein>